<dbReference type="InterPro" id="IPR000873">
    <property type="entry name" value="AMP-dep_synth/lig_dom"/>
</dbReference>
<protein>
    <recommendedName>
        <fullName evidence="1">AMP-dependent synthetase/ligase domain-containing protein</fullName>
    </recommendedName>
</protein>
<dbReference type="InterPro" id="IPR042099">
    <property type="entry name" value="ANL_N_sf"/>
</dbReference>
<accession>A0A382W7A5</accession>
<feature type="domain" description="AMP-dependent synthetase/ligase" evidence="1">
    <location>
        <begin position="11"/>
        <end position="117"/>
    </location>
</feature>
<organism evidence="2">
    <name type="scientific">marine metagenome</name>
    <dbReference type="NCBI Taxonomy" id="408172"/>
    <lineage>
        <taxon>unclassified sequences</taxon>
        <taxon>metagenomes</taxon>
        <taxon>ecological metagenomes</taxon>
    </lineage>
</organism>
<proteinExistence type="predicted"/>
<reference evidence="2" key="1">
    <citation type="submission" date="2018-05" db="EMBL/GenBank/DDBJ databases">
        <authorList>
            <person name="Lanie J.A."/>
            <person name="Ng W.-L."/>
            <person name="Kazmierczak K.M."/>
            <person name="Andrzejewski T.M."/>
            <person name="Davidsen T.M."/>
            <person name="Wayne K.J."/>
            <person name="Tettelin H."/>
            <person name="Glass J.I."/>
            <person name="Rusch D."/>
            <person name="Podicherti R."/>
            <person name="Tsui H.-C.T."/>
            <person name="Winkler M.E."/>
        </authorList>
    </citation>
    <scope>NUCLEOTIDE SEQUENCE</scope>
</reference>
<evidence type="ECO:0000259" key="1">
    <source>
        <dbReference type="Pfam" id="PF00501"/>
    </source>
</evidence>
<sequence length="135" mass="15584">MEVSEELIETVLNQWSDRVLIETTDSSLSYSEFFKTAASFLEILDTEPGERVFLCSNDQFFLISALWALWMRKSVAVPVNPSLPKERVWPLMKGCGSRLLLTSKERFQEVPHEIRVMEPDPLQNVVSSKKPFDFK</sequence>
<dbReference type="Pfam" id="PF00501">
    <property type="entry name" value="AMP-binding"/>
    <property type="match status" value="1"/>
</dbReference>
<dbReference type="Gene3D" id="3.40.50.12780">
    <property type="entry name" value="N-terminal domain of ligase-like"/>
    <property type="match status" value="1"/>
</dbReference>
<evidence type="ECO:0000313" key="2">
    <source>
        <dbReference type="EMBL" id="SVD54410.1"/>
    </source>
</evidence>
<dbReference type="SUPFAM" id="SSF56801">
    <property type="entry name" value="Acetyl-CoA synthetase-like"/>
    <property type="match status" value="1"/>
</dbReference>
<feature type="non-terminal residue" evidence="2">
    <location>
        <position position="135"/>
    </location>
</feature>
<dbReference type="EMBL" id="UINC01157431">
    <property type="protein sequence ID" value="SVD54410.1"/>
    <property type="molecule type" value="Genomic_DNA"/>
</dbReference>
<gene>
    <name evidence="2" type="ORF">METZ01_LOCUS407264</name>
</gene>
<dbReference type="AlphaFoldDB" id="A0A382W7A5"/>
<name>A0A382W7A5_9ZZZZ</name>